<organism evidence="1 2">
    <name type="scientific">Streptomyces violaceoruber</name>
    <dbReference type="NCBI Taxonomy" id="1935"/>
    <lineage>
        <taxon>Bacteria</taxon>
        <taxon>Bacillati</taxon>
        <taxon>Actinomycetota</taxon>
        <taxon>Actinomycetes</taxon>
        <taxon>Kitasatosporales</taxon>
        <taxon>Streptomycetaceae</taxon>
        <taxon>Streptomyces</taxon>
        <taxon>Streptomyces violaceoruber group</taxon>
    </lineage>
</organism>
<protein>
    <submittedName>
        <fullName evidence="1">Cytotoxic translational repressor of toxin-antitoxin stability system</fullName>
    </submittedName>
</protein>
<gene>
    <name evidence="1" type="ORF">B1H20_16150</name>
</gene>
<evidence type="ECO:0000313" key="2">
    <source>
        <dbReference type="Proteomes" id="UP000192445"/>
    </source>
</evidence>
<dbReference type="AlphaFoldDB" id="A0A1V0UBY9"/>
<dbReference type="OrthoDB" id="3382403at2"/>
<dbReference type="Proteomes" id="UP000192445">
    <property type="component" value="Chromosome"/>
</dbReference>
<reference evidence="1 2" key="1">
    <citation type="submission" date="2017-03" db="EMBL/GenBank/DDBJ databases">
        <title>Complete Genome Sequence of a natural compounds producer, Streptomyces violaceus S21.</title>
        <authorList>
            <person name="Zhong C."/>
            <person name="Zhao Z."/>
            <person name="Fu J."/>
            <person name="Zong G."/>
            <person name="Qin R."/>
            <person name="Cao G."/>
        </authorList>
    </citation>
    <scope>NUCLEOTIDE SEQUENCE [LARGE SCALE GENOMIC DNA]</scope>
    <source>
        <strain evidence="1 2">S21</strain>
    </source>
</reference>
<evidence type="ECO:0000313" key="1">
    <source>
        <dbReference type="EMBL" id="ARF62753.1"/>
    </source>
</evidence>
<sequence>MNRPQPSRERHERFCTREAWDRVRDARGRTGTHHVTYELTLFDGRILRTRISHPVDRTVYGAGIWGHILRDQLVVSEDEFWDCVLDGRLPNRGAPEVPKETLPADLVYMLIHRVGLAEETVAAMTKEDALARLHQYWIEGT</sequence>
<name>A0A1V0UBY9_STRVN</name>
<dbReference type="EMBL" id="CP020570">
    <property type="protein sequence ID" value="ARF62753.1"/>
    <property type="molecule type" value="Genomic_DNA"/>
</dbReference>
<dbReference type="STRING" id="1935.B1H20_16150"/>
<proteinExistence type="predicted"/>
<accession>A0A1V0UBY9</accession>
<dbReference type="KEGG" id="svu:B1H20_16150"/>